<protein>
    <submittedName>
        <fullName evidence="1">Uncharacterized protein</fullName>
    </submittedName>
</protein>
<gene>
    <name evidence="1" type="ORF">SCARR_05282</name>
</gene>
<evidence type="ECO:0000313" key="2">
    <source>
        <dbReference type="Proteomes" id="UP000346198"/>
    </source>
</evidence>
<proteinExistence type="predicted"/>
<dbReference type="EMBL" id="CAAHFH010000003">
    <property type="protein sequence ID" value="VGO23177.1"/>
    <property type="molecule type" value="Genomic_DNA"/>
</dbReference>
<dbReference type="RefSeq" id="WP_136065316.1">
    <property type="nucleotide sequence ID" value="NZ_CAAHFH010000003.1"/>
</dbReference>
<evidence type="ECO:0000313" key="1">
    <source>
        <dbReference type="EMBL" id="VGO23177.1"/>
    </source>
</evidence>
<accession>A0A6C2UVN6</accession>
<dbReference type="Proteomes" id="UP000346198">
    <property type="component" value="Unassembled WGS sequence"/>
</dbReference>
<organism evidence="1 2">
    <name type="scientific">Pontiella sulfatireligans</name>
    <dbReference type="NCBI Taxonomy" id="2750658"/>
    <lineage>
        <taxon>Bacteria</taxon>
        <taxon>Pseudomonadati</taxon>
        <taxon>Kiritimatiellota</taxon>
        <taxon>Kiritimatiellia</taxon>
        <taxon>Kiritimatiellales</taxon>
        <taxon>Pontiellaceae</taxon>
        <taxon>Pontiella</taxon>
    </lineage>
</organism>
<name>A0A6C2UVN6_9BACT</name>
<keyword evidence="2" id="KW-1185">Reference proteome</keyword>
<dbReference type="AlphaFoldDB" id="A0A6C2UVN6"/>
<reference evidence="1 2" key="1">
    <citation type="submission" date="2019-04" db="EMBL/GenBank/DDBJ databases">
        <authorList>
            <person name="Van Vliet M D."/>
        </authorList>
    </citation>
    <scope>NUCLEOTIDE SEQUENCE [LARGE SCALE GENOMIC DNA]</scope>
    <source>
        <strain evidence="1 2">F21</strain>
    </source>
</reference>
<sequence length="63" mass="7080">MPERKIELIGPEFKIHSVIGNNPQIIEAEDVGPVCCPACNGTDLQTKDRIQRRRHASIGRNRT</sequence>